<protein>
    <submittedName>
        <fullName evidence="2">Uncharacterized protein</fullName>
    </submittedName>
</protein>
<evidence type="ECO:0000256" key="1">
    <source>
        <dbReference type="ARBA" id="ARBA00022801"/>
    </source>
</evidence>
<dbReference type="AlphaFoldDB" id="A0AAE0WPR0"/>
<dbReference type="PANTHER" id="PTHR43316:SF3">
    <property type="entry name" value="HALOACID DEHALOGENASE, TYPE II (AFU_ORTHOLOGUE AFUA_2G07750)-RELATED"/>
    <property type="match status" value="1"/>
</dbReference>
<dbReference type="SFLD" id="SFLDS00003">
    <property type="entry name" value="Haloacid_Dehalogenase"/>
    <property type="match status" value="1"/>
</dbReference>
<evidence type="ECO:0000313" key="2">
    <source>
        <dbReference type="EMBL" id="KAK3675509.1"/>
    </source>
</evidence>
<dbReference type="GO" id="GO:0016791">
    <property type="term" value="F:phosphatase activity"/>
    <property type="evidence" value="ECO:0007669"/>
    <property type="project" value="UniProtKB-ARBA"/>
</dbReference>
<gene>
    <name evidence="2" type="ORF">LTR78_004592</name>
</gene>
<comment type="caution">
    <text evidence="2">The sequence shown here is derived from an EMBL/GenBank/DDBJ whole genome shotgun (WGS) entry which is preliminary data.</text>
</comment>
<evidence type="ECO:0000313" key="3">
    <source>
        <dbReference type="Proteomes" id="UP001274830"/>
    </source>
</evidence>
<dbReference type="EMBL" id="JAUTXT010000014">
    <property type="protein sequence ID" value="KAK3675509.1"/>
    <property type="molecule type" value="Genomic_DNA"/>
</dbReference>
<dbReference type="InterPro" id="IPR006439">
    <property type="entry name" value="HAD-SF_hydro_IA"/>
</dbReference>
<dbReference type="PRINTS" id="PR00413">
    <property type="entry name" value="HADHALOGNASE"/>
</dbReference>
<dbReference type="SUPFAM" id="SSF56784">
    <property type="entry name" value="HAD-like"/>
    <property type="match status" value="1"/>
</dbReference>
<proteinExistence type="predicted"/>
<dbReference type="Proteomes" id="UP001274830">
    <property type="component" value="Unassembled WGS sequence"/>
</dbReference>
<dbReference type="NCBIfam" id="TIGR01493">
    <property type="entry name" value="HAD-SF-IA-v2"/>
    <property type="match status" value="1"/>
</dbReference>
<organism evidence="2 3">
    <name type="scientific">Recurvomyces mirabilis</name>
    <dbReference type="NCBI Taxonomy" id="574656"/>
    <lineage>
        <taxon>Eukaryota</taxon>
        <taxon>Fungi</taxon>
        <taxon>Dikarya</taxon>
        <taxon>Ascomycota</taxon>
        <taxon>Pezizomycotina</taxon>
        <taxon>Dothideomycetes</taxon>
        <taxon>Dothideomycetidae</taxon>
        <taxon>Mycosphaerellales</taxon>
        <taxon>Teratosphaeriaceae</taxon>
        <taxon>Recurvomyces</taxon>
    </lineage>
</organism>
<accession>A0AAE0WPR0</accession>
<dbReference type="Gene3D" id="1.10.150.240">
    <property type="entry name" value="Putative phosphatase, domain 2"/>
    <property type="match status" value="1"/>
</dbReference>
<reference evidence="2" key="1">
    <citation type="submission" date="2023-07" db="EMBL/GenBank/DDBJ databases">
        <title>Black Yeasts Isolated from many extreme environments.</title>
        <authorList>
            <person name="Coleine C."/>
            <person name="Stajich J.E."/>
            <person name="Selbmann L."/>
        </authorList>
    </citation>
    <scope>NUCLEOTIDE SEQUENCE</scope>
    <source>
        <strain evidence="2">CCFEE 5485</strain>
    </source>
</reference>
<dbReference type="Pfam" id="PF00702">
    <property type="entry name" value="Hydrolase"/>
    <property type="match status" value="1"/>
</dbReference>
<dbReference type="InterPro" id="IPR023214">
    <property type="entry name" value="HAD_sf"/>
</dbReference>
<dbReference type="PANTHER" id="PTHR43316">
    <property type="entry name" value="HYDROLASE, HALOACID DELAHOGENASE-RELATED"/>
    <property type="match status" value="1"/>
</dbReference>
<dbReference type="InterPro" id="IPR036412">
    <property type="entry name" value="HAD-like_sf"/>
</dbReference>
<keyword evidence="1" id="KW-0378">Hydrolase</keyword>
<dbReference type="InterPro" id="IPR023198">
    <property type="entry name" value="PGP-like_dom2"/>
</dbReference>
<dbReference type="SFLD" id="SFLDG01129">
    <property type="entry name" value="C1.5:_HAD__Beta-PGM__Phosphata"/>
    <property type="match status" value="1"/>
</dbReference>
<dbReference type="Gene3D" id="3.40.50.1000">
    <property type="entry name" value="HAD superfamily/HAD-like"/>
    <property type="match status" value="1"/>
</dbReference>
<sequence length="234" mass="26766">MPPHEIKAVLFDFMGTCLDWHSSVVAALPMQLDERSQFALNWRQRYFDSNAKRVKQSQPPEDFDNTLRAVLLTGDEGSETKALFTPDVIDRLIVAWHNQKAWTDVAPAIEKLRKNGYEVFVHANGTTRLQLDLCRSSGLQFHSLFSSELLGYIKPDLEAYRKGLRLIRRSPDECVMVAAHAYDTRGAKAVGMKIVYVYRWTDNIHEDQAVVKAEHDAYLNDMNTLVEVIERLGQ</sequence>
<keyword evidence="3" id="KW-1185">Reference proteome</keyword>
<dbReference type="InterPro" id="IPR051540">
    <property type="entry name" value="S-2-haloacid_dehalogenase"/>
</dbReference>
<name>A0AAE0WPR0_9PEZI</name>